<gene>
    <name evidence="1" type="ORF">CRENBAI_008970</name>
</gene>
<reference evidence="1 2" key="1">
    <citation type="submission" date="2021-06" db="EMBL/GenBank/DDBJ databases">
        <authorList>
            <person name="Palmer J.M."/>
        </authorList>
    </citation>
    <scope>NUCLEOTIDE SEQUENCE [LARGE SCALE GENOMIC DNA]</scope>
    <source>
        <strain evidence="1 2">MEX-2019</strain>
        <tissue evidence="1">Muscle</tissue>
    </source>
</reference>
<keyword evidence="2" id="KW-1185">Reference proteome</keyword>
<evidence type="ECO:0000313" key="2">
    <source>
        <dbReference type="Proteomes" id="UP001311232"/>
    </source>
</evidence>
<dbReference type="EMBL" id="JAHHUM010002196">
    <property type="protein sequence ID" value="KAK5605625.1"/>
    <property type="molecule type" value="Genomic_DNA"/>
</dbReference>
<accession>A0AAV9RAT4</accession>
<protein>
    <submittedName>
        <fullName evidence="1">Uncharacterized protein</fullName>
    </submittedName>
</protein>
<dbReference type="Proteomes" id="UP001311232">
    <property type="component" value="Unassembled WGS sequence"/>
</dbReference>
<organism evidence="1 2">
    <name type="scientific">Crenichthys baileyi</name>
    <name type="common">White River springfish</name>
    <dbReference type="NCBI Taxonomy" id="28760"/>
    <lineage>
        <taxon>Eukaryota</taxon>
        <taxon>Metazoa</taxon>
        <taxon>Chordata</taxon>
        <taxon>Craniata</taxon>
        <taxon>Vertebrata</taxon>
        <taxon>Euteleostomi</taxon>
        <taxon>Actinopterygii</taxon>
        <taxon>Neopterygii</taxon>
        <taxon>Teleostei</taxon>
        <taxon>Neoteleostei</taxon>
        <taxon>Acanthomorphata</taxon>
        <taxon>Ovalentaria</taxon>
        <taxon>Atherinomorphae</taxon>
        <taxon>Cyprinodontiformes</taxon>
        <taxon>Goodeidae</taxon>
        <taxon>Crenichthys</taxon>
    </lineage>
</organism>
<sequence length="71" mass="8094">MADDEVQRVASAGPCATFSIQPPESFDFTKPQEWAKWIRRFERFRLANIYRDESPLPLGRATRQLLGPGGN</sequence>
<name>A0AAV9RAT4_9TELE</name>
<comment type="caution">
    <text evidence="1">The sequence shown here is derived from an EMBL/GenBank/DDBJ whole genome shotgun (WGS) entry which is preliminary data.</text>
</comment>
<dbReference type="AlphaFoldDB" id="A0AAV9RAT4"/>
<proteinExistence type="predicted"/>
<evidence type="ECO:0000313" key="1">
    <source>
        <dbReference type="EMBL" id="KAK5605625.1"/>
    </source>
</evidence>